<dbReference type="AlphaFoldDB" id="A0A100Y6G5"/>
<evidence type="ECO:0000256" key="1">
    <source>
        <dbReference type="SAM" id="MobiDB-lite"/>
    </source>
</evidence>
<dbReference type="Proteomes" id="UP000054011">
    <property type="component" value="Unassembled WGS sequence"/>
</dbReference>
<dbReference type="OrthoDB" id="4305403at2"/>
<protein>
    <submittedName>
        <fullName evidence="2">Uncharacterized protein</fullName>
    </submittedName>
</protein>
<organism evidence="2 3">
    <name type="scientific">Streptomyces kanasensis</name>
    <dbReference type="NCBI Taxonomy" id="936756"/>
    <lineage>
        <taxon>Bacteria</taxon>
        <taxon>Bacillati</taxon>
        <taxon>Actinomycetota</taxon>
        <taxon>Actinomycetes</taxon>
        <taxon>Kitasatosporales</taxon>
        <taxon>Streptomycetaceae</taxon>
        <taxon>Streptomyces</taxon>
    </lineage>
</organism>
<feature type="region of interest" description="Disordered" evidence="1">
    <location>
        <begin position="184"/>
        <end position="216"/>
    </location>
</feature>
<comment type="caution">
    <text evidence="2">The sequence shown here is derived from an EMBL/GenBank/DDBJ whole genome shotgun (WGS) entry which is preliminary data.</text>
</comment>
<reference evidence="2 3" key="1">
    <citation type="submission" date="2015-11" db="EMBL/GenBank/DDBJ databases">
        <title>Genome-wide analysis reveals the secondary metabolome in Streptomyces kanasensis ZX01.</title>
        <authorList>
            <person name="Zhang G."/>
            <person name="Han L."/>
            <person name="Feng J."/>
            <person name="Zhang X."/>
        </authorList>
    </citation>
    <scope>NUCLEOTIDE SEQUENCE [LARGE SCALE GENOMIC DNA]</scope>
    <source>
        <strain evidence="2 3">ZX01</strain>
    </source>
</reference>
<evidence type="ECO:0000313" key="2">
    <source>
        <dbReference type="EMBL" id="KUH38577.1"/>
    </source>
</evidence>
<dbReference type="RefSeq" id="WP_058942167.1">
    <property type="nucleotide sequence ID" value="NZ_LNSV01000024.1"/>
</dbReference>
<name>A0A100Y6G5_9ACTN</name>
<accession>A0A100Y6G5</accession>
<feature type="compositionally biased region" description="Pro residues" evidence="1">
    <location>
        <begin position="197"/>
        <end position="207"/>
    </location>
</feature>
<keyword evidence="3" id="KW-1185">Reference proteome</keyword>
<sequence length="216" mass="23209">MSATDTCPGQSVTIVRDPATGLITASGGDGLAHGILERSFFLQERHGVTWHRLSPTVSPEDERTVARVAVARLQAAGYQVLADAEFAWDGTEARCVTTGREIENLAGRVREATSVDELTYELAELAATHDGIIASLGHVLHALADVYDRLSGPTDPRWGIQLRSFAEHELRLLAAQLQSVRTNLADRSAPPDRRGPHTPPPAPPSPPTSTASGRIR</sequence>
<gene>
    <name evidence="2" type="ORF">ATE80_11910</name>
</gene>
<dbReference type="EMBL" id="LNSV01000024">
    <property type="protein sequence ID" value="KUH38577.1"/>
    <property type="molecule type" value="Genomic_DNA"/>
</dbReference>
<dbReference type="STRING" id="936756.ATE80_11910"/>
<proteinExistence type="predicted"/>
<evidence type="ECO:0000313" key="3">
    <source>
        <dbReference type="Proteomes" id="UP000054011"/>
    </source>
</evidence>